<accession>A0ACC1PKQ2</accession>
<name>A0ACC1PKQ2_9PEZI</name>
<keyword evidence="2" id="KW-1185">Reference proteome</keyword>
<organism evidence="1 2">
    <name type="scientific">Xylaria curta</name>
    <dbReference type="NCBI Taxonomy" id="42375"/>
    <lineage>
        <taxon>Eukaryota</taxon>
        <taxon>Fungi</taxon>
        <taxon>Dikarya</taxon>
        <taxon>Ascomycota</taxon>
        <taxon>Pezizomycotina</taxon>
        <taxon>Sordariomycetes</taxon>
        <taxon>Xylariomycetidae</taxon>
        <taxon>Xylariales</taxon>
        <taxon>Xylariaceae</taxon>
        <taxon>Xylaria</taxon>
    </lineage>
</organism>
<evidence type="ECO:0000313" key="2">
    <source>
        <dbReference type="Proteomes" id="UP001143856"/>
    </source>
</evidence>
<protein>
    <submittedName>
        <fullName evidence="1">Uncharacterized protein</fullName>
    </submittedName>
</protein>
<reference evidence="1" key="1">
    <citation type="submission" date="2022-10" db="EMBL/GenBank/DDBJ databases">
        <title>Genome Sequence of Xylaria curta.</title>
        <authorList>
            <person name="Buettner E."/>
        </authorList>
    </citation>
    <scope>NUCLEOTIDE SEQUENCE</scope>
    <source>
        <strain evidence="1">Babe10</strain>
    </source>
</reference>
<gene>
    <name evidence="1" type="ORF">NUW58_g1681</name>
</gene>
<dbReference type="Proteomes" id="UP001143856">
    <property type="component" value="Unassembled WGS sequence"/>
</dbReference>
<proteinExistence type="predicted"/>
<evidence type="ECO:0000313" key="1">
    <source>
        <dbReference type="EMBL" id="KAJ2993958.1"/>
    </source>
</evidence>
<comment type="caution">
    <text evidence="1">The sequence shown here is derived from an EMBL/GenBank/DDBJ whole genome shotgun (WGS) entry which is preliminary data.</text>
</comment>
<dbReference type="EMBL" id="JAPDGR010000193">
    <property type="protein sequence ID" value="KAJ2993958.1"/>
    <property type="molecule type" value="Genomic_DNA"/>
</dbReference>
<sequence length="964" mass="106922">MALMLAPYNEAMRLGMGYTQQLCCNDVVRLPGGRPATESDLQNTKPEPLQGQSIPGSGAESNILTTQTGTGSILQKRVGVGNDNQNMVSQVVDWSASFVDTVSDVTKKLDISGALSVNVDAIGSVKVSGHYIDDKALKESDATYDITVNVTNQRLEAPQVTQFSPIKNIEPSRFNEVYGDCFISGFLEGGLFHAVVNCKRIDQKEMLDAGGDIEAGGKVSGFDIKGKFKADFKNGSSKQNYTTTITVNWSGGGDIKPDDITEWDIKTLTRAAMDFPDKVAACPQKTYAILTKYTSLRSFHEATNKGSPLDYENAGIYTNSLLDAYMDYKYIWSQIQERISAVDKGLMTLQKSEEHPSLGAYRESFIASFNKRTEAYEEAKNLALAKPGKYGDLILEPPMAPNTLVPYPADLFGLDHAKRDCRFEMIKIVREVNAVSLDPKVATDSSRIWQYVAPSIFKRLVPSDKPIEKKIQEISDAIKKDVSKRIQVNFEFLLITTVLKPKKRNFTDYRAQDAAQDHHNGAASLRESFYQSGQPNCELEKRVNMRYGHLAEHWRIDSINGQSVTPSSAQVFNDLEVLDKTYVLTNITVWHDRRRLVGIRLIYQNGQVLFHGVKNSSYQSETFNIDSSRMNNPENVSMVWLEAHADEAGSAWVDTIRVATSSDLFLVEPSERLKYNKSFELKSTRPKSSHDWDLKGFYGSFDTTQMAFAQLGPIWGRAAADDPAPKAISLFEPAAWSSVLKWPITAIDSLSDHLDKGDTYRLSHPRGSLTNAAGKLFNALDYIDESWVISKADFYFNNVGDVSVLSGVAVEYTNNKHLQHGKCGAGMLVQTWEPAKNKNERVVAVSTSFIDREGQSQCSLGLRLFLEADDEVEEQKKEGPKSTPGPKTATEPTQQSPPKEKAAKKSDLWLSGPLGHREHASWALEAASVNPSQDNPSETWTIKGFMGQAGSDCIETIAVVWGRE</sequence>